<dbReference type="GO" id="GO:0022857">
    <property type="term" value="F:transmembrane transporter activity"/>
    <property type="evidence" value="ECO:0007669"/>
    <property type="project" value="InterPro"/>
</dbReference>
<dbReference type="CDD" id="cd06261">
    <property type="entry name" value="TM_PBP2"/>
    <property type="match status" value="1"/>
</dbReference>
<evidence type="ECO:0000256" key="9">
    <source>
        <dbReference type="ARBA" id="ARBA00023136"/>
    </source>
</evidence>
<dbReference type="Pfam" id="PF00528">
    <property type="entry name" value="BPD_transp_1"/>
    <property type="match status" value="1"/>
</dbReference>
<comment type="similarity">
    <text evidence="2">Belongs to the binding-protein-dependent transport system permease family. HisMQ subfamily.</text>
</comment>
<evidence type="ECO:0000256" key="12">
    <source>
        <dbReference type="RuleBase" id="RU363032"/>
    </source>
</evidence>
<keyword evidence="4" id="KW-1003">Cell membrane</keyword>
<feature type="transmembrane region" description="Helical" evidence="12">
    <location>
        <begin position="100"/>
        <end position="122"/>
    </location>
</feature>
<evidence type="ECO:0000313" key="14">
    <source>
        <dbReference type="EMBL" id="CPR16221.1"/>
    </source>
</evidence>
<evidence type="ECO:0000256" key="2">
    <source>
        <dbReference type="ARBA" id="ARBA00010072"/>
    </source>
</evidence>
<dbReference type="NCBIfam" id="TIGR01726">
    <property type="entry name" value="HEQRo_perm_3TM"/>
    <property type="match status" value="1"/>
</dbReference>
<gene>
    <name evidence="14" type="ORF">BN1221_01957</name>
</gene>
<dbReference type="OrthoDB" id="4404959at2"/>
<keyword evidence="7" id="KW-0029">Amino-acid transport</keyword>
<evidence type="ECO:0000256" key="7">
    <source>
        <dbReference type="ARBA" id="ARBA00022970"/>
    </source>
</evidence>
<evidence type="ECO:0000256" key="5">
    <source>
        <dbReference type="ARBA" id="ARBA00022519"/>
    </source>
</evidence>
<dbReference type="AlphaFoldDB" id="A0A0G4JUD2"/>
<feature type="transmembrane region" description="Helical" evidence="12">
    <location>
        <begin position="20"/>
        <end position="46"/>
    </location>
</feature>
<organism evidence="14 15">
    <name type="scientific">Brenneria goodwinii</name>
    <dbReference type="NCBI Taxonomy" id="1109412"/>
    <lineage>
        <taxon>Bacteria</taxon>
        <taxon>Pseudomonadati</taxon>
        <taxon>Pseudomonadota</taxon>
        <taxon>Gammaproteobacteria</taxon>
        <taxon>Enterobacterales</taxon>
        <taxon>Pectobacteriaceae</taxon>
        <taxon>Brenneria</taxon>
    </lineage>
</organism>
<reference evidence="15" key="1">
    <citation type="submission" date="2015-01" db="EMBL/GenBank/DDBJ databases">
        <authorList>
            <person name="Paterson Steve"/>
        </authorList>
    </citation>
    <scope>NUCLEOTIDE SEQUENCE [LARGE SCALE GENOMIC DNA]</scope>
    <source>
        <strain evidence="15">OBR1</strain>
    </source>
</reference>
<keyword evidence="6 12" id="KW-0812">Transmembrane</keyword>
<dbReference type="InterPro" id="IPR035906">
    <property type="entry name" value="MetI-like_sf"/>
</dbReference>
<dbReference type="RefSeq" id="WP_048637142.1">
    <property type="nucleotide sequence ID" value="NZ_CGIG01000001.1"/>
</dbReference>
<dbReference type="STRING" id="1109412.BN1221_01957"/>
<evidence type="ECO:0000313" key="15">
    <source>
        <dbReference type="Proteomes" id="UP000044377"/>
    </source>
</evidence>
<dbReference type="GO" id="GO:0043190">
    <property type="term" value="C:ATP-binding cassette (ABC) transporter complex"/>
    <property type="evidence" value="ECO:0007669"/>
    <property type="project" value="InterPro"/>
</dbReference>
<sequence>MIEILKEYGMAYLWHDGYHYSGLLVTCWLLLLSLLMGFVLSLPLAVARASQMRWLSRAVWCFTYVFRGTPLYIQLLIIYTGIYSLEFVRAQPMLDAFFRNGFYCAVLALGLNTTAFTTEVFAGAIKGIAHGEVEAARAYGLHRFTLYRKIILPAALRRALPYYSNEVILMLHATSIAFTATVADLLKVAGDVNAETYMSFQAYGIAAAIYLVTTCVLIALFRQGEKRWLAFIRPRGQ</sequence>
<evidence type="ECO:0000256" key="1">
    <source>
        <dbReference type="ARBA" id="ARBA00004429"/>
    </source>
</evidence>
<evidence type="ECO:0000256" key="11">
    <source>
        <dbReference type="ARBA" id="ARBA00046835"/>
    </source>
</evidence>
<dbReference type="Proteomes" id="UP000044377">
    <property type="component" value="Unassembled WGS sequence"/>
</dbReference>
<dbReference type="SUPFAM" id="SSF161098">
    <property type="entry name" value="MetI-like"/>
    <property type="match status" value="1"/>
</dbReference>
<comment type="subcellular location">
    <subcellularLocation>
        <location evidence="1">Cell inner membrane</location>
        <topology evidence="1">Multi-pass membrane protein</topology>
    </subcellularLocation>
    <subcellularLocation>
        <location evidence="12">Cell membrane</location>
        <topology evidence="12">Multi-pass membrane protein</topology>
    </subcellularLocation>
</comment>
<accession>A0A0G4JUD2</accession>
<dbReference type="Gene3D" id="1.10.3720.10">
    <property type="entry name" value="MetI-like"/>
    <property type="match status" value="1"/>
</dbReference>
<feature type="transmembrane region" description="Helical" evidence="12">
    <location>
        <begin position="58"/>
        <end position="80"/>
    </location>
</feature>
<dbReference type="FunFam" id="1.10.3720.10:FF:000012">
    <property type="entry name" value="Histidine ABC transporter permease HisM"/>
    <property type="match status" value="1"/>
</dbReference>
<feature type="transmembrane region" description="Helical" evidence="12">
    <location>
        <begin position="167"/>
        <end position="188"/>
    </location>
</feature>
<evidence type="ECO:0000256" key="10">
    <source>
        <dbReference type="ARBA" id="ARBA00039779"/>
    </source>
</evidence>
<proteinExistence type="inferred from homology"/>
<feature type="domain" description="ABC transmembrane type-1" evidence="13">
    <location>
        <begin position="23"/>
        <end position="222"/>
    </location>
</feature>
<keyword evidence="5" id="KW-0997">Cell inner membrane</keyword>
<dbReference type="NCBIfam" id="NF011651">
    <property type="entry name" value="PRK15069.1"/>
    <property type="match status" value="1"/>
</dbReference>
<evidence type="ECO:0000256" key="8">
    <source>
        <dbReference type="ARBA" id="ARBA00022989"/>
    </source>
</evidence>
<dbReference type="PANTHER" id="PTHR30450">
    <property type="entry name" value="ABC TRANSPORTER PERMEASE"/>
    <property type="match status" value="1"/>
</dbReference>
<name>A0A0G4JUD2_9GAMM</name>
<dbReference type="EMBL" id="CGIG01000001">
    <property type="protein sequence ID" value="CPR16221.1"/>
    <property type="molecule type" value="Genomic_DNA"/>
</dbReference>
<evidence type="ECO:0000256" key="3">
    <source>
        <dbReference type="ARBA" id="ARBA00022448"/>
    </source>
</evidence>
<protein>
    <recommendedName>
        <fullName evidence="10">Histidine/lysine/arginine/ornithine transport system permease protein HisM</fullName>
    </recommendedName>
</protein>
<dbReference type="InterPro" id="IPR051322">
    <property type="entry name" value="AA_ABC_Transporter_Permease"/>
</dbReference>
<dbReference type="InterPro" id="IPR010065">
    <property type="entry name" value="AA_ABC_transptr_permease_3TM"/>
</dbReference>
<keyword evidence="9 12" id="KW-0472">Membrane</keyword>
<dbReference type="PANTHER" id="PTHR30450:SF5">
    <property type="entry name" value="HISTIDINE TRANSPORT SYSTEM PERMEASE PROTEIN HISM"/>
    <property type="match status" value="1"/>
</dbReference>
<dbReference type="GO" id="GO:0006865">
    <property type="term" value="P:amino acid transport"/>
    <property type="evidence" value="ECO:0007669"/>
    <property type="project" value="UniProtKB-KW"/>
</dbReference>
<keyword evidence="8 12" id="KW-1133">Transmembrane helix</keyword>
<keyword evidence="15" id="KW-1185">Reference proteome</keyword>
<feature type="transmembrane region" description="Helical" evidence="12">
    <location>
        <begin position="200"/>
        <end position="221"/>
    </location>
</feature>
<evidence type="ECO:0000259" key="13">
    <source>
        <dbReference type="PROSITE" id="PS50928"/>
    </source>
</evidence>
<dbReference type="InterPro" id="IPR000515">
    <property type="entry name" value="MetI-like"/>
</dbReference>
<evidence type="ECO:0000256" key="4">
    <source>
        <dbReference type="ARBA" id="ARBA00022475"/>
    </source>
</evidence>
<comment type="subunit">
    <text evidence="11">The HisPMQJ complex is composed of two ATP-binding proteins (HisP), two transmembrane proteins (HisM and HisQ) and a solute-binding protein (HisJ). The HisPMQ-ArgT complex is composed of two ATP-binding proteins (HisP), two transmembrane proteins (HisM and HisQ) and a solute-binding protein (ArgT).</text>
</comment>
<keyword evidence="3 12" id="KW-0813">Transport</keyword>
<evidence type="ECO:0000256" key="6">
    <source>
        <dbReference type="ARBA" id="ARBA00022692"/>
    </source>
</evidence>
<dbReference type="PROSITE" id="PS50928">
    <property type="entry name" value="ABC_TM1"/>
    <property type="match status" value="1"/>
</dbReference>